<dbReference type="EMBL" id="CYKH01000231">
    <property type="protein sequence ID" value="CUF03135.1"/>
    <property type="molecule type" value="Genomic_DNA"/>
</dbReference>
<dbReference type="VEuPathDB" id="TriTrypDB:BSAL_58335"/>
<sequence>MYELNAGGKLETDLATLKAAYQQLLGQPHATEQVNETIATIGTTSLVGVARLRFMLKAPEPPMGPYFESVL</sequence>
<keyword evidence="2" id="KW-1185">Reference proteome</keyword>
<gene>
    <name evidence="1" type="ORF">BSAL_58335</name>
</gene>
<evidence type="ECO:0000313" key="1">
    <source>
        <dbReference type="EMBL" id="CUF03135.1"/>
    </source>
</evidence>
<organism evidence="1 2">
    <name type="scientific">Bodo saltans</name>
    <name type="common">Flagellated protozoan</name>
    <dbReference type="NCBI Taxonomy" id="75058"/>
    <lineage>
        <taxon>Eukaryota</taxon>
        <taxon>Discoba</taxon>
        <taxon>Euglenozoa</taxon>
        <taxon>Kinetoplastea</taxon>
        <taxon>Metakinetoplastina</taxon>
        <taxon>Eubodonida</taxon>
        <taxon>Bodonidae</taxon>
        <taxon>Bodo</taxon>
    </lineage>
</organism>
<name>A0A0S4IRA7_BODSA</name>
<accession>A0A0S4IRA7</accession>
<dbReference type="Proteomes" id="UP000051952">
    <property type="component" value="Unassembled WGS sequence"/>
</dbReference>
<proteinExistence type="predicted"/>
<protein>
    <submittedName>
        <fullName evidence="1">Uncharacterized protein</fullName>
    </submittedName>
</protein>
<dbReference type="AlphaFoldDB" id="A0A0S4IRA7"/>
<reference evidence="2" key="1">
    <citation type="submission" date="2015-09" db="EMBL/GenBank/DDBJ databases">
        <authorList>
            <consortium name="Pathogen Informatics"/>
        </authorList>
    </citation>
    <scope>NUCLEOTIDE SEQUENCE [LARGE SCALE GENOMIC DNA]</scope>
    <source>
        <strain evidence="2">Lake Konstanz</strain>
    </source>
</reference>
<evidence type="ECO:0000313" key="2">
    <source>
        <dbReference type="Proteomes" id="UP000051952"/>
    </source>
</evidence>